<proteinExistence type="predicted"/>
<comment type="caution">
    <text evidence="1">The sequence shown here is derived from an EMBL/GenBank/DDBJ whole genome shotgun (WGS) entry which is preliminary data.</text>
</comment>
<organism evidence="1 2">
    <name type="scientific">Sesamum alatum</name>
    <dbReference type="NCBI Taxonomy" id="300844"/>
    <lineage>
        <taxon>Eukaryota</taxon>
        <taxon>Viridiplantae</taxon>
        <taxon>Streptophyta</taxon>
        <taxon>Embryophyta</taxon>
        <taxon>Tracheophyta</taxon>
        <taxon>Spermatophyta</taxon>
        <taxon>Magnoliopsida</taxon>
        <taxon>eudicotyledons</taxon>
        <taxon>Gunneridae</taxon>
        <taxon>Pentapetalae</taxon>
        <taxon>asterids</taxon>
        <taxon>lamiids</taxon>
        <taxon>Lamiales</taxon>
        <taxon>Pedaliaceae</taxon>
        <taxon>Sesamum</taxon>
    </lineage>
</organism>
<dbReference type="Proteomes" id="UP001293254">
    <property type="component" value="Unassembled WGS sequence"/>
</dbReference>
<dbReference type="AlphaFoldDB" id="A0AAE1XNG7"/>
<gene>
    <name evidence="1" type="ORF">Salat_2875700</name>
</gene>
<accession>A0AAE1XNG7</accession>
<keyword evidence="2" id="KW-1185">Reference proteome</keyword>
<reference evidence="1" key="1">
    <citation type="submission" date="2020-06" db="EMBL/GenBank/DDBJ databases">
        <authorList>
            <person name="Li T."/>
            <person name="Hu X."/>
            <person name="Zhang T."/>
            <person name="Song X."/>
            <person name="Zhang H."/>
            <person name="Dai N."/>
            <person name="Sheng W."/>
            <person name="Hou X."/>
            <person name="Wei L."/>
        </authorList>
    </citation>
    <scope>NUCLEOTIDE SEQUENCE</scope>
    <source>
        <strain evidence="1">3651</strain>
        <tissue evidence="1">Leaf</tissue>
    </source>
</reference>
<evidence type="ECO:0000313" key="2">
    <source>
        <dbReference type="Proteomes" id="UP001293254"/>
    </source>
</evidence>
<evidence type="ECO:0000313" key="1">
    <source>
        <dbReference type="EMBL" id="KAK4414627.1"/>
    </source>
</evidence>
<sequence length="169" mass="18453">MQYTQQYSLALLTARHVAMDGGSGRNGAARNSQMVYTAVDAPNPQALRAHGSSHGCRKTTPENISACLLSSALDVWLIKGAPFISSTHKASAACIRRQKKQERRRRRNIAFGLYLKPLTLVLDELCVRSVLAGILSLCLSLPVSLVRCAVSNFKDSEKSTCIPHSPWDS</sequence>
<name>A0AAE1XNG7_9LAMI</name>
<protein>
    <submittedName>
        <fullName evidence="1">Uncharacterized protein</fullName>
    </submittedName>
</protein>
<dbReference type="EMBL" id="JACGWO010000012">
    <property type="protein sequence ID" value="KAK4414627.1"/>
    <property type="molecule type" value="Genomic_DNA"/>
</dbReference>
<reference evidence="1" key="2">
    <citation type="journal article" date="2024" name="Plant">
        <title>Genomic evolution and insights into agronomic trait innovations of Sesamum species.</title>
        <authorList>
            <person name="Miao H."/>
            <person name="Wang L."/>
            <person name="Qu L."/>
            <person name="Liu H."/>
            <person name="Sun Y."/>
            <person name="Le M."/>
            <person name="Wang Q."/>
            <person name="Wei S."/>
            <person name="Zheng Y."/>
            <person name="Lin W."/>
            <person name="Duan Y."/>
            <person name="Cao H."/>
            <person name="Xiong S."/>
            <person name="Wang X."/>
            <person name="Wei L."/>
            <person name="Li C."/>
            <person name="Ma Q."/>
            <person name="Ju M."/>
            <person name="Zhao R."/>
            <person name="Li G."/>
            <person name="Mu C."/>
            <person name="Tian Q."/>
            <person name="Mei H."/>
            <person name="Zhang T."/>
            <person name="Gao T."/>
            <person name="Zhang H."/>
        </authorList>
    </citation>
    <scope>NUCLEOTIDE SEQUENCE</scope>
    <source>
        <strain evidence="1">3651</strain>
    </source>
</reference>